<protein>
    <submittedName>
        <fullName evidence="1">Uncharacterized protein</fullName>
    </submittedName>
</protein>
<dbReference type="Proteomes" id="UP000886998">
    <property type="component" value="Unassembled WGS sequence"/>
</dbReference>
<organism evidence="1 2">
    <name type="scientific">Trichonephila inaurata madagascariensis</name>
    <dbReference type="NCBI Taxonomy" id="2747483"/>
    <lineage>
        <taxon>Eukaryota</taxon>
        <taxon>Metazoa</taxon>
        <taxon>Ecdysozoa</taxon>
        <taxon>Arthropoda</taxon>
        <taxon>Chelicerata</taxon>
        <taxon>Arachnida</taxon>
        <taxon>Araneae</taxon>
        <taxon>Araneomorphae</taxon>
        <taxon>Entelegynae</taxon>
        <taxon>Araneoidea</taxon>
        <taxon>Nephilidae</taxon>
        <taxon>Trichonephila</taxon>
        <taxon>Trichonephila inaurata</taxon>
    </lineage>
</organism>
<gene>
    <name evidence="1" type="ORF">TNIN_199291</name>
</gene>
<keyword evidence="2" id="KW-1185">Reference proteome</keyword>
<dbReference type="AlphaFoldDB" id="A0A8X6X2K3"/>
<proteinExistence type="predicted"/>
<evidence type="ECO:0000313" key="2">
    <source>
        <dbReference type="Proteomes" id="UP000886998"/>
    </source>
</evidence>
<accession>A0A8X6X2K3</accession>
<reference evidence="1" key="1">
    <citation type="submission" date="2020-08" db="EMBL/GenBank/DDBJ databases">
        <title>Multicomponent nature underlies the extraordinary mechanical properties of spider dragline silk.</title>
        <authorList>
            <person name="Kono N."/>
            <person name="Nakamura H."/>
            <person name="Mori M."/>
            <person name="Yoshida Y."/>
            <person name="Ohtoshi R."/>
            <person name="Malay A.D."/>
            <person name="Moran D.A.P."/>
            <person name="Tomita M."/>
            <person name="Numata K."/>
            <person name="Arakawa K."/>
        </authorList>
    </citation>
    <scope>NUCLEOTIDE SEQUENCE</scope>
</reference>
<dbReference type="EMBL" id="BMAV01005026">
    <property type="protein sequence ID" value="GFY45759.1"/>
    <property type="molecule type" value="Genomic_DNA"/>
</dbReference>
<comment type="caution">
    <text evidence="1">The sequence shown here is derived from an EMBL/GenBank/DDBJ whole genome shotgun (WGS) entry which is preliminary data.</text>
</comment>
<name>A0A8X6X2K3_9ARAC</name>
<evidence type="ECO:0000313" key="1">
    <source>
        <dbReference type="EMBL" id="GFY45759.1"/>
    </source>
</evidence>
<sequence>MWHPVRAAITAFSMHCSDVMPADRIGYRLFINVHYACVDKGSTCIELERFRNSDHQPQLIAFNICGAPWYYDFVGRKEEMDIKAPKAQRRSSQDCFHRNFEEIAARYKVTPLTLKIFHCCKRI</sequence>